<dbReference type="GO" id="GO:0000400">
    <property type="term" value="F:four-way junction DNA binding"/>
    <property type="evidence" value="ECO:0007669"/>
    <property type="project" value="UniProtKB-UniRule"/>
</dbReference>
<dbReference type="SUPFAM" id="SSF50249">
    <property type="entry name" value="Nucleic acid-binding proteins"/>
    <property type="match status" value="1"/>
</dbReference>
<dbReference type="Pfam" id="PF01330">
    <property type="entry name" value="RuvA_N"/>
    <property type="match status" value="1"/>
</dbReference>
<evidence type="ECO:0000256" key="5">
    <source>
        <dbReference type="ARBA" id="ARBA00023204"/>
    </source>
</evidence>
<dbReference type="GO" id="GO:0005737">
    <property type="term" value="C:cytoplasm"/>
    <property type="evidence" value="ECO:0007669"/>
    <property type="project" value="UniProtKB-SubCell"/>
</dbReference>
<dbReference type="Pfam" id="PF14520">
    <property type="entry name" value="HHH_5"/>
    <property type="match status" value="1"/>
</dbReference>
<dbReference type="SMART" id="SM00278">
    <property type="entry name" value="HhH1"/>
    <property type="match status" value="2"/>
</dbReference>
<evidence type="ECO:0000256" key="3">
    <source>
        <dbReference type="ARBA" id="ARBA00023125"/>
    </source>
</evidence>
<dbReference type="Gene3D" id="1.10.8.10">
    <property type="entry name" value="DNA helicase RuvA subunit, C-terminal domain"/>
    <property type="match status" value="1"/>
</dbReference>
<organism evidence="8 9">
    <name type="scientific">Mobiluncus curtisii</name>
    <dbReference type="NCBI Taxonomy" id="2051"/>
    <lineage>
        <taxon>Bacteria</taxon>
        <taxon>Bacillati</taxon>
        <taxon>Actinomycetota</taxon>
        <taxon>Actinomycetes</taxon>
        <taxon>Actinomycetales</taxon>
        <taxon>Actinomycetaceae</taxon>
        <taxon>Mobiluncus</taxon>
    </lineage>
</organism>
<dbReference type="GO" id="GO:0016787">
    <property type="term" value="F:hydrolase activity"/>
    <property type="evidence" value="ECO:0007669"/>
    <property type="project" value="UniProtKB-KW"/>
</dbReference>
<dbReference type="InterPro" id="IPR036267">
    <property type="entry name" value="RuvA_C_sf"/>
</dbReference>
<dbReference type="Gene3D" id="1.10.150.20">
    <property type="entry name" value="5' to 3' exonuclease, C-terminal subdomain"/>
    <property type="match status" value="1"/>
</dbReference>
<keyword evidence="3 6" id="KW-0238">DNA-binding</keyword>
<evidence type="ECO:0000259" key="7">
    <source>
        <dbReference type="SMART" id="SM00278"/>
    </source>
</evidence>
<keyword evidence="8" id="KW-0378">Hydrolase</keyword>
<dbReference type="InterPro" id="IPR013849">
    <property type="entry name" value="DNA_helicase_Holl-junc_RuvA_I"/>
</dbReference>
<dbReference type="GO" id="GO:0005524">
    <property type="term" value="F:ATP binding"/>
    <property type="evidence" value="ECO:0007669"/>
    <property type="project" value="InterPro"/>
</dbReference>
<feature type="domain" description="Helix-hairpin-helix DNA-binding motif class 1" evidence="7">
    <location>
        <begin position="72"/>
        <end position="91"/>
    </location>
</feature>
<dbReference type="NCBIfam" id="TIGR00084">
    <property type="entry name" value="ruvA"/>
    <property type="match status" value="1"/>
</dbReference>
<dbReference type="InterPro" id="IPR012340">
    <property type="entry name" value="NA-bd_OB-fold"/>
</dbReference>
<evidence type="ECO:0000313" key="8">
    <source>
        <dbReference type="EMBL" id="SQB64502.1"/>
    </source>
</evidence>
<proteinExistence type="inferred from homology"/>
<keyword evidence="5 6" id="KW-0234">DNA repair</keyword>
<dbReference type="GO" id="GO:0006310">
    <property type="term" value="P:DNA recombination"/>
    <property type="evidence" value="ECO:0007669"/>
    <property type="project" value="UniProtKB-UniRule"/>
</dbReference>
<keyword evidence="8" id="KW-0067">ATP-binding</keyword>
<dbReference type="EMBL" id="UASJ01000001">
    <property type="protein sequence ID" value="SQB64502.1"/>
    <property type="molecule type" value="Genomic_DNA"/>
</dbReference>
<evidence type="ECO:0000256" key="2">
    <source>
        <dbReference type="ARBA" id="ARBA00022763"/>
    </source>
</evidence>
<evidence type="ECO:0000256" key="1">
    <source>
        <dbReference type="ARBA" id="ARBA00022490"/>
    </source>
</evidence>
<name>A0A2X2Y9L7_9ACTO</name>
<dbReference type="Proteomes" id="UP000250245">
    <property type="component" value="Unassembled WGS sequence"/>
</dbReference>
<gene>
    <name evidence="6 8" type="primary">ruvA</name>
    <name evidence="8" type="ORF">NCTC11820_00850</name>
</gene>
<dbReference type="RefSeq" id="WP_004006757.1">
    <property type="nucleotide sequence ID" value="NZ_CP068112.1"/>
</dbReference>
<dbReference type="InterPro" id="IPR000085">
    <property type="entry name" value="RuvA"/>
</dbReference>
<feature type="domain" description="Helix-hairpin-helix DNA-binding motif class 1" evidence="7">
    <location>
        <begin position="107"/>
        <end position="126"/>
    </location>
</feature>
<dbReference type="CDD" id="cd14332">
    <property type="entry name" value="UBA_RuvA_C"/>
    <property type="match status" value="1"/>
</dbReference>
<dbReference type="InterPro" id="IPR011114">
    <property type="entry name" value="RuvA_C"/>
</dbReference>
<feature type="region of interest" description="Domain III" evidence="6">
    <location>
        <begin position="145"/>
        <end position="194"/>
    </location>
</feature>
<dbReference type="SUPFAM" id="SSF47781">
    <property type="entry name" value="RuvA domain 2-like"/>
    <property type="match status" value="1"/>
</dbReference>
<dbReference type="GO" id="GO:0009379">
    <property type="term" value="C:Holliday junction helicase complex"/>
    <property type="evidence" value="ECO:0007669"/>
    <property type="project" value="InterPro"/>
</dbReference>
<comment type="caution">
    <text evidence="6">Lacks conserved residue(s) required for the propagation of feature annotation.</text>
</comment>
<dbReference type="GO" id="GO:0009378">
    <property type="term" value="F:four-way junction helicase activity"/>
    <property type="evidence" value="ECO:0007669"/>
    <property type="project" value="InterPro"/>
</dbReference>
<keyword evidence="2 6" id="KW-0227">DNA damage</keyword>
<accession>A0A2X2Y9L7</accession>
<comment type="function">
    <text evidence="6">The RuvA-RuvB-RuvC complex processes Holliday junction (HJ) DNA during genetic recombination and DNA repair, while the RuvA-RuvB complex plays an important role in the rescue of blocked DNA replication forks via replication fork reversal (RFR). RuvA specifically binds to HJ cruciform DNA, conferring on it an open structure. The RuvB hexamer acts as an ATP-dependent pump, pulling dsDNA into and through the RuvAB complex. HJ branch migration allows RuvC to scan DNA until it finds its consensus sequence, where it cleaves and resolves the cruciform DNA.</text>
</comment>
<evidence type="ECO:0000256" key="6">
    <source>
        <dbReference type="HAMAP-Rule" id="MF_00031"/>
    </source>
</evidence>
<dbReference type="InterPro" id="IPR003583">
    <property type="entry name" value="Hlx-hairpin-Hlx_DNA-bd_motif"/>
</dbReference>
<dbReference type="GO" id="GO:0048476">
    <property type="term" value="C:Holliday junction resolvase complex"/>
    <property type="evidence" value="ECO:0007669"/>
    <property type="project" value="UniProtKB-UniRule"/>
</dbReference>
<protein>
    <recommendedName>
        <fullName evidence="6">Holliday junction branch migration complex subunit RuvA</fullName>
    </recommendedName>
</protein>
<evidence type="ECO:0000256" key="4">
    <source>
        <dbReference type="ARBA" id="ARBA00023172"/>
    </source>
</evidence>
<dbReference type="Gene3D" id="2.40.50.140">
    <property type="entry name" value="Nucleic acid-binding proteins"/>
    <property type="match status" value="1"/>
</dbReference>
<keyword evidence="4 6" id="KW-0233">DNA recombination</keyword>
<reference evidence="8 9" key="1">
    <citation type="submission" date="2018-06" db="EMBL/GenBank/DDBJ databases">
        <authorList>
            <consortium name="Pathogen Informatics"/>
            <person name="Doyle S."/>
        </authorList>
    </citation>
    <scope>NUCLEOTIDE SEQUENCE [LARGE SCALE GENOMIC DNA]</scope>
    <source>
        <strain evidence="8 9">NCTC11820</strain>
    </source>
</reference>
<comment type="similarity">
    <text evidence="6">Belongs to the RuvA family.</text>
</comment>
<dbReference type="InterPro" id="IPR010994">
    <property type="entry name" value="RuvA_2-like"/>
</dbReference>
<dbReference type="OMA" id="ECAGVGY"/>
<dbReference type="GO" id="GO:0006281">
    <property type="term" value="P:DNA repair"/>
    <property type="evidence" value="ECO:0007669"/>
    <property type="project" value="UniProtKB-UniRule"/>
</dbReference>
<dbReference type="Pfam" id="PF07499">
    <property type="entry name" value="RuvA_C"/>
    <property type="match status" value="1"/>
</dbReference>
<sequence length="194" mass="19562">MISVIKGEVVSKKLDRATVLVGGLGLEFLATPNTLATLVPGTTATVQTYLVVREDSLTLYGFASPSERDTFATLMQVKGIGPKLGLAALSVLSPEALAAAVANSDVAALQGIPGVGKKSAERMILEIGDKLGGVSGVAASTGATAGFNASTVVEALSNLGYNQALATEAVNAVSASDAPTALREALKYLGSKRG</sequence>
<dbReference type="GeneID" id="55565844"/>
<comment type="domain">
    <text evidence="6">Has three domains with a flexible linker between the domains II and III and assumes an 'L' shape. Domain III is highly mobile and contacts RuvB.</text>
</comment>
<keyword evidence="8" id="KW-0547">Nucleotide-binding</keyword>
<comment type="subunit">
    <text evidence="6">Homotetramer. Forms an RuvA(8)-RuvB(12)-Holliday junction (HJ) complex. HJ DNA is sandwiched between 2 RuvA tetramers; dsDNA enters through RuvA and exits via RuvB. An RuvB hexamer assembles on each DNA strand where it exits the tetramer. Each RuvB hexamer is contacted by two RuvA subunits (via domain III) on 2 adjacent RuvB subunits; this complex drives branch migration. In the full resolvosome a probable DNA-RuvA(4)-RuvB(12)-RuvC(2) complex forms which resolves the HJ.</text>
</comment>
<evidence type="ECO:0000313" key="9">
    <source>
        <dbReference type="Proteomes" id="UP000250245"/>
    </source>
</evidence>
<keyword evidence="1 6" id="KW-0963">Cytoplasm</keyword>
<keyword evidence="8" id="KW-0347">Helicase</keyword>
<comment type="subcellular location">
    <subcellularLocation>
        <location evidence="6">Cytoplasm</location>
    </subcellularLocation>
</comment>
<dbReference type="HAMAP" id="MF_00031">
    <property type="entry name" value="DNA_HJ_migration_RuvA"/>
    <property type="match status" value="1"/>
</dbReference>
<dbReference type="SUPFAM" id="SSF46929">
    <property type="entry name" value="DNA helicase RuvA subunit, C-terminal domain"/>
    <property type="match status" value="1"/>
</dbReference>
<dbReference type="AlphaFoldDB" id="A0A2X2Y9L7"/>